<reference evidence="2" key="3">
    <citation type="submission" date="2018-12" db="EMBL/GenBank/DDBJ databases">
        <title>G10K-VGP greater horseshoe bat female genome, primary haplotype.</title>
        <authorList>
            <person name="Teeling E."/>
            <person name="Myers G."/>
            <person name="Vernes S."/>
            <person name="Pippel M."/>
            <person name="Winkler S."/>
            <person name="Fedrigo O."/>
            <person name="Rhie A."/>
            <person name="Koren S."/>
            <person name="Phillippy A."/>
            <person name="Lewin H."/>
            <person name="Damas J."/>
            <person name="Howe K."/>
            <person name="Mountcastle J."/>
            <person name="Jarvis E.D."/>
        </authorList>
    </citation>
    <scope>NUCLEOTIDE SEQUENCE [LARGE SCALE GENOMIC DNA]</scope>
</reference>
<name>A0A671G9M5_RHIFE</name>
<reference evidence="1 2" key="1">
    <citation type="journal article" date="2015" name="Annu Rev Anim Biosci">
        <title>The Genome 10K Project: a way forward.</title>
        <authorList>
            <person name="Koepfli K.P."/>
            <person name="Paten B."/>
            <person name="O'Brien S.J."/>
            <person name="Koepfli K.P."/>
            <person name="Paten B."/>
            <person name="Antunes A."/>
            <person name="Belov K."/>
            <person name="Bustamante C."/>
            <person name="Castoe T.A."/>
            <person name="Clawson H."/>
            <person name="Crawford A.J."/>
            <person name="Diekhans M."/>
            <person name="Distel D."/>
            <person name="Durbin R."/>
            <person name="Earl D."/>
            <person name="Fujita M.K."/>
            <person name="Gamble T."/>
            <person name="Georges A."/>
            <person name="Gemmell N."/>
            <person name="Gilbert M.T."/>
            <person name="Graves J.M."/>
            <person name="Green R.E."/>
            <person name="Hickey G."/>
            <person name="Jarvis E.D."/>
            <person name="Johnson W."/>
            <person name="Komissarov A."/>
            <person name="Korf I."/>
            <person name="Kuhn R."/>
            <person name="Larkin D.M."/>
            <person name="Lewin H."/>
            <person name="Lopez J.V."/>
            <person name="Ma J."/>
            <person name="Marques-Bonet T."/>
            <person name="Miller W."/>
            <person name="Murphy R."/>
            <person name="Pevzner P."/>
            <person name="Shapiro B."/>
            <person name="Steiner C."/>
            <person name="Tamazian G."/>
            <person name="Venkatesh B."/>
            <person name="Wang J."/>
            <person name="Wayne R."/>
            <person name="Wiley E."/>
            <person name="Yang H."/>
            <person name="Zhang G."/>
            <person name="Haussler D."/>
            <person name="Ryder O."/>
            <person name="O'Brien S.J."/>
        </authorList>
    </citation>
    <scope>NUCLEOTIDE SEQUENCE</scope>
</reference>
<dbReference type="AlphaFoldDB" id="A0A671G9M5"/>
<protein>
    <submittedName>
        <fullName evidence="1">Uncharacterized protein</fullName>
    </submittedName>
</protein>
<evidence type="ECO:0000313" key="2">
    <source>
        <dbReference type="Proteomes" id="UP000472240"/>
    </source>
</evidence>
<keyword evidence="2" id="KW-1185">Reference proteome</keyword>
<sequence length="68" mass="7343">MNPWQSMELVDTARELSDLPGFSVMFPLPVANEKGGPISLAHTHNNFSSSPIIAMSSSQVLAGMSQWP</sequence>
<dbReference type="InParanoid" id="A0A671G9M5"/>
<reference evidence="1 2" key="2">
    <citation type="journal article" date="2018" name="Annu Rev Anim Biosci">
        <title>Bat Biology, Genomes, and the Bat1K Project: To Generate Chromosome-Level Genomes for All Living Bat Species.</title>
        <authorList>
            <person name="Teeling E.C."/>
            <person name="Vernes S.C."/>
            <person name="Davalos L.M."/>
            <person name="Ray D.A."/>
            <person name="Gilbert M.T.P."/>
            <person name="Myers E."/>
        </authorList>
    </citation>
    <scope>NUCLEOTIDE SEQUENCE</scope>
</reference>
<organism evidence="1 2">
    <name type="scientific">Rhinolophus ferrumequinum</name>
    <name type="common">Greater horseshoe bat</name>
    <dbReference type="NCBI Taxonomy" id="59479"/>
    <lineage>
        <taxon>Eukaryota</taxon>
        <taxon>Metazoa</taxon>
        <taxon>Chordata</taxon>
        <taxon>Craniata</taxon>
        <taxon>Vertebrata</taxon>
        <taxon>Euteleostomi</taxon>
        <taxon>Mammalia</taxon>
        <taxon>Eutheria</taxon>
        <taxon>Laurasiatheria</taxon>
        <taxon>Chiroptera</taxon>
        <taxon>Yinpterochiroptera</taxon>
        <taxon>Rhinolophoidea</taxon>
        <taxon>Rhinolophidae</taxon>
        <taxon>Rhinolophinae</taxon>
        <taxon>Rhinolophus</taxon>
    </lineage>
</organism>
<dbReference type="Proteomes" id="UP000472240">
    <property type="component" value="Chromosome 24"/>
</dbReference>
<evidence type="ECO:0000313" key="1">
    <source>
        <dbReference type="Ensembl" id="ENSRFEP00010031702.1"/>
    </source>
</evidence>
<accession>A0A671G9M5</accession>
<dbReference type="Ensembl" id="ENSRFET00010034370.1">
    <property type="protein sequence ID" value="ENSRFEP00010031702.1"/>
    <property type="gene ID" value="ENSRFEG00010020957.1"/>
</dbReference>
<reference evidence="1" key="5">
    <citation type="submission" date="2025-09" db="UniProtKB">
        <authorList>
            <consortium name="Ensembl"/>
        </authorList>
    </citation>
    <scope>IDENTIFICATION</scope>
</reference>
<reference evidence="1" key="4">
    <citation type="submission" date="2025-08" db="UniProtKB">
        <authorList>
            <consortium name="Ensembl"/>
        </authorList>
    </citation>
    <scope>IDENTIFICATION</scope>
</reference>
<proteinExistence type="predicted"/>